<reference evidence="2 3" key="1">
    <citation type="journal article" date="2019" name="Microbiol. Resour. Announc.">
        <title>High-quality draft genome sequence of Fusarium oxysporum f. sp. cubense strain 160527, a causal agent of Panama disease.</title>
        <authorList>
            <person name="Asai S."/>
            <person name="Ayukawa Y."/>
            <person name="Gan P."/>
            <person name="Masuda S."/>
            <person name="Komatsu K."/>
            <person name="Shirasu K."/>
            <person name="Arie T."/>
        </authorList>
    </citation>
    <scope>NUCLEOTIDE SEQUENCE [LARGE SCALE GENOMIC DNA]</scope>
    <source>
        <strain evidence="2 3">160527</strain>
    </source>
</reference>
<accession>A0A559L8A8</accession>
<organism evidence="2 3">
    <name type="scientific">Fusarium oxysporum f. sp. cubense</name>
    <dbReference type="NCBI Taxonomy" id="61366"/>
    <lineage>
        <taxon>Eukaryota</taxon>
        <taxon>Fungi</taxon>
        <taxon>Dikarya</taxon>
        <taxon>Ascomycota</taxon>
        <taxon>Pezizomycotina</taxon>
        <taxon>Sordariomycetes</taxon>
        <taxon>Hypocreomycetidae</taxon>
        <taxon>Hypocreales</taxon>
        <taxon>Nectriaceae</taxon>
        <taxon>Fusarium</taxon>
        <taxon>Fusarium oxysporum species complex</taxon>
    </lineage>
</organism>
<dbReference type="EMBL" id="SRMI01000005">
    <property type="protein sequence ID" value="TVY69589.1"/>
    <property type="molecule type" value="Genomic_DNA"/>
</dbReference>
<proteinExistence type="predicted"/>
<dbReference type="Proteomes" id="UP000320707">
    <property type="component" value="Unassembled WGS sequence"/>
</dbReference>
<comment type="caution">
    <text evidence="2">The sequence shown here is derived from an EMBL/GenBank/DDBJ whole genome shotgun (WGS) entry which is preliminary data.</text>
</comment>
<dbReference type="InterPro" id="IPR027417">
    <property type="entry name" value="P-loop_NTPase"/>
</dbReference>
<evidence type="ECO:0000259" key="1">
    <source>
        <dbReference type="Pfam" id="PF12770"/>
    </source>
</evidence>
<dbReference type="SUPFAM" id="SSF52540">
    <property type="entry name" value="P-loop containing nucleoside triphosphate hydrolases"/>
    <property type="match status" value="1"/>
</dbReference>
<dbReference type="Pfam" id="PF12770">
    <property type="entry name" value="CHAT"/>
    <property type="match status" value="1"/>
</dbReference>
<dbReference type="InterPro" id="IPR024983">
    <property type="entry name" value="CHAT_dom"/>
</dbReference>
<protein>
    <recommendedName>
        <fullName evidence="1">CHAT domain-containing protein</fullName>
    </recommendedName>
</protein>
<feature type="domain" description="CHAT" evidence="1">
    <location>
        <begin position="192"/>
        <end position="388"/>
    </location>
</feature>
<name>A0A559L8A8_FUSOC</name>
<evidence type="ECO:0000313" key="2">
    <source>
        <dbReference type="EMBL" id="TVY69589.1"/>
    </source>
</evidence>
<sequence length="1428" mass="161143">MEREKVKVIVTEERKNNDKWKIKICCEGKSWNAELLDPMQAGAKERLRWSVEDFATYHPFDTTKSRVSLNELQSCGNTLSEVLGLRSRLDGAISGKDVLLDIVERNRDSDFHQVHWEVLEDLSHWKDQEAEGGPASVVVRRIFRSKACRDELPSLNFRMLYVVARPWDDGSNYIDHRLISRTLVKTLDTSSADSVRVSLEIVRPGTYNALYEHLSKSRDPAGASVYHLVHLDMHGSVVVQNGEENYEFNFLETVKREAGGSDKREGTGEPVKAEIVAKLLKQHKIRAAVLNTCESANARGNATANLAKLFLRHGVRTVVAMSYKLTTNAAELFFDSFYHNLFANGLHYAEAAAAGRNALKSQSQRRARYGLKVSVHDWIVPVCYINLDQNASTLLWTRNGHLFFYHPFTKNLPMTLSYDGEYATTDPAAEQSRSPTNYAEPILVDGAPPIIGRDLDILKLEYKLISHSKTVLILSGPAGAGKTALSMSLVHWWVRTRFSSKVQYVSCRAAEFNATLDRWVASSSRDSQGHVEGLPWIYIIDHFDEDDAIQSLGEGPSPLQLQLCEALNNLHSPYAKFVLVTRKKKKLIDNSLLVRLLVDESYHLDEFELNGLSHPEAAELGANVLARLQGSVTLDQVPYLRRIYNRVGNLPEGIQWALSHCHPLVGGLHLKDILAQLDAPKLAYPSWPSISDVLVSQLSTAGNLGRDIFLFSSFSKKCPSIGHWEAYLHFFCLYEQRVLWPDFQTSTEMLRETRDIFLRTRSFRDNPAILESEEQLKALTILRGLAPVLREIASLLESLGLAQVAKEGLGYLSWIHPGLSITLRRFVNLPNYRALGDAVDRAFVYAMIMRHFDIEARDLSTATGDMVQTESWRTGIVSLGRRNQPILKDPENYVRAAQLGRPLLSFPSAVPGRLQFSSFAAYLMDLMRAINVTKHGIEAKIIMRVVKLTLNDFYAATVDNASIDINDIELSMELLISLGRMNVGGEDGHLAEVSGLIRRAAQVCNVPGLSTGAKATLWAIQSGSGRVNRDQQTAATPSQALALYSRLQEAKDEFHSACRLPHRVDSPDNWLYESYHTYRDQWLEYERINPPSRRLNAAGTLEERLLGLDMTSTSDSSLRSSLSAYARFLAHENMNEQAERCFQIEEQRLARRLVEARELAYDGLEDAMHNGDQQAEYDFRRYILEVHDELPLLEAESHLAHLQQLERELRSHHTLPRTFHVCPCWYPTTQAELAVAGSDPVGTLQHSLDSVLQSILSCQKWIHVQKALCGLQSRTDFIADNTVAFLRLCIKYKFAECPDPISLYDLFTQAFKVYLQNTHCTTGYLWMYDVELMQDISTMLGLSFEITLEKLFRAYTTALIRAVPPGVQPTPSVETIRGVLKDALKTKERAIFSTPVLVGSSPQYIPCSSFVNIWFSPKLWKEIKRRTA</sequence>
<evidence type="ECO:0000313" key="3">
    <source>
        <dbReference type="Proteomes" id="UP000320707"/>
    </source>
</evidence>
<gene>
    <name evidence="2" type="ORF">Focb16_v000073</name>
</gene>